<accession>Q0RZ68</accession>
<geneLocation type="plasmid" evidence="1 2">
    <name>pRHL1</name>
</geneLocation>
<sequence>MMPERGQHRVDGVLVVLVDYLPVEPVLHLPTEQLVDVLALADVLNDPSSHRPSSRPAGLHRHCLRPNSTTVTVGVLVVRPGDDMPVMRYNGTRHGL</sequence>
<dbReference type="Proteomes" id="UP000008710">
    <property type="component" value="Plasmid pRHL1"/>
</dbReference>
<keyword evidence="1" id="KW-0614">Plasmid</keyword>
<evidence type="ECO:0000313" key="1">
    <source>
        <dbReference type="EMBL" id="ABG99418.1"/>
    </source>
</evidence>
<dbReference type="EMBL" id="CP000432">
    <property type="protein sequence ID" value="ABG99418.1"/>
    <property type="molecule type" value="Genomic_DNA"/>
</dbReference>
<dbReference type="KEGG" id="rha:RHA1_ro08374"/>
<reference evidence="2" key="1">
    <citation type="journal article" date="2006" name="Proc. Natl. Acad. Sci. U.S.A.">
        <title>The complete genome of Rhodococcus sp. RHA1 provides insights into a catabolic powerhouse.</title>
        <authorList>
            <person name="McLeod M.P."/>
            <person name="Warren R.L."/>
            <person name="Hsiao W.W.L."/>
            <person name="Araki N."/>
            <person name="Myhre M."/>
            <person name="Fernandes C."/>
            <person name="Miyazawa D."/>
            <person name="Wong W."/>
            <person name="Lillquist A.L."/>
            <person name="Wang D."/>
            <person name="Dosanjh M."/>
            <person name="Hara H."/>
            <person name="Petrescu A."/>
            <person name="Morin R.D."/>
            <person name="Yang G."/>
            <person name="Stott J.M."/>
            <person name="Schein J.E."/>
            <person name="Shin H."/>
            <person name="Smailus D."/>
            <person name="Siddiqui A.S."/>
            <person name="Marra M.A."/>
            <person name="Jones S.J.M."/>
            <person name="Holt R."/>
            <person name="Brinkman F.S.L."/>
            <person name="Miyauchi K."/>
            <person name="Fukuda M."/>
            <person name="Davies J.E."/>
            <person name="Mohn W.W."/>
            <person name="Eltis L.D."/>
        </authorList>
    </citation>
    <scope>NUCLEOTIDE SEQUENCE [LARGE SCALE GENOMIC DNA]</scope>
    <source>
        <strain evidence="2">RHA1</strain>
    </source>
</reference>
<name>Q0RZ68_RHOJR</name>
<gene>
    <name evidence="1" type="ordered locus">RHA1_ro08374</name>
</gene>
<evidence type="ECO:0000313" key="2">
    <source>
        <dbReference type="Proteomes" id="UP000008710"/>
    </source>
</evidence>
<protein>
    <submittedName>
        <fullName evidence="1">Uncharacterized protein</fullName>
    </submittedName>
</protein>
<proteinExistence type="predicted"/>
<dbReference type="HOGENOM" id="CLU_2357835_0_0_11"/>
<organism evidence="1 2">
    <name type="scientific">Rhodococcus jostii (strain RHA1)</name>
    <dbReference type="NCBI Taxonomy" id="101510"/>
    <lineage>
        <taxon>Bacteria</taxon>
        <taxon>Bacillati</taxon>
        <taxon>Actinomycetota</taxon>
        <taxon>Actinomycetes</taxon>
        <taxon>Mycobacteriales</taxon>
        <taxon>Nocardiaceae</taxon>
        <taxon>Rhodococcus</taxon>
    </lineage>
</organism>
<dbReference type="AlphaFoldDB" id="Q0RZ68"/>